<evidence type="ECO:0000256" key="2">
    <source>
        <dbReference type="SAM" id="Coils"/>
    </source>
</evidence>
<dbReference type="CDD" id="cd21044">
    <property type="entry name" value="Rab11BD_RAB3IP_like"/>
    <property type="match status" value="1"/>
</dbReference>
<dbReference type="EMBL" id="LSSK01000174">
    <property type="protein sequence ID" value="OMH84590.1"/>
    <property type="molecule type" value="Genomic_DNA"/>
</dbReference>
<dbReference type="PANTHER" id="PTHR14430">
    <property type="entry name" value="RABIN3-RELATED"/>
    <property type="match status" value="1"/>
</dbReference>
<dbReference type="GO" id="GO:0005085">
    <property type="term" value="F:guanyl-nucleotide exchange factor activity"/>
    <property type="evidence" value="ECO:0007669"/>
    <property type="project" value="InterPro"/>
</dbReference>
<feature type="coiled-coil region" evidence="2">
    <location>
        <begin position="318"/>
        <end position="441"/>
    </location>
</feature>
<reference evidence="5" key="1">
    <citation type="submission" date="2017-01" db="EMBL/GenBank/DDBJ databases">
        <authorList>
            <person name="Wang Y."/>
            <person name="White M."/>
            <person name="Kvist S."/>
            <person name="Moncalvo J.-M."/>
        </authorList>
    </citation>
    <scope>NUCLEOTIDE SEQUENCE [LARGE SCALE GENOMIC DNA]</scope>
    <source>
        <strain evidence="5">COL-18-3</strain>
    </source>
</reference>
<dbReference type="Pfam" id="PF25555">
    <property type="entry name" value="RAB3A-like_C"/>
    <property type="match status" value="1"/>
</dbReference>
<dbReference type="GO" id="GO:0006887">
    <property type="term" value="P:exocytosis"/>
    <property type="evidence" value="ECO:0007669"/>
    <property type="project" value="TreeGrafter"/>
</dbReference>
<dbReference type="OrthoDB" id="5560525at2759"/>
<name>A0A1R1PUD5_ZANCU</name>
<dbReference type="InterPro" id="IPR040351">
    <property type="entry name" value="RAB3IL/RAB3IP/Sec2"/>
</dbReference>
<sequence>MVNDMTTEKTGTQERPYKRYGRVRSVYSVIKTENYGDTEGEKQELSEYTLKGSKKSESVDTYRWRHGSLSDRCELGVLDKNFIGEDGEESMASIRRKKRVDKRLSYNVKADPRLSVVLKNTEKTTAQKNFMSKYSPKLGIRLEDINREGVGSNFKRESKSFVSQSRDDENSGECSSTRSSLVIKKESRDVGAVIGHSPIKIATENDDSTSAGLCLTGGVGHIVGFEPKSEKRKSDTSYLEKKGQGELSLRVGYAKLQSVYSEASINGYKQKRELQHGEANKGKRATIATITQQEQGDLQQAAEIAELKMLVEMTNCNLKAETERRIKAETKLKDMEQELAELSNNIQLEAQSIVVTERIEKKNELEKMDKQKREAVDLLEMERAQVTALKTTLENCGRELDQESKKNQKLAEQLERMQRAIERLQKEKNELSERLKQKEKVANGVLTSVDSQDTVVEDVHNDVQLVSTNKIAEGESKRIDIENQNIFYEKQDGGKSQIVMVSRMKFLDRPESESESEEFQQFLQCKTDKDSFNTQFFQKIFKEEIEPALLLSFASNSSTSLIPSWSKYKRLISAIQENTLLLQVNSSIPDQSSPSPKKESDEPASYDGLKSLTRWFSSPKNKPLPDQQSHKHDQTVSKTLFKSKSLYFYQQTFSEGLCQLCGCQLPHSITHPTTTARANSNSELVSSAGSVATLTIAAGLASSKDDQIYHLLRYSDSDPDPKPICLPCHARILCVCELYHYLRLVRSGLVKSQSVYSIYLEILRLRIQIYSRRIGATSSTTLLQL</sequence>
<keyword evidence="5" id="KW-1185">Reference proteome</keyword>
<organism evidence="4 5">
    <name type="scientific">Zancudomyces culisetae</name>
    <name type="common">Gut fungus</name>
    <name type="synonym">Smittium culisetae</name>
    <dbReference type="NCBI Taxonomy" id="1213189"/>
    <lineage>
        <taxon>Eukaryota</taxon>
        <taxon>Fungi</taxon>
        <taxon>Fungi incertae sedis</taxon>
        <taxon>Zoopagomycota</taxon>
        <taxon>Kickxellomycotina</taxon>
        <taxon>Harpellomycetes</taxon>
        <taxon>Harpellales</taxon>
        <taxon>Legeriomycetaceae</taxon>
        <taxon>Zancudomyces</taxon>
    </lineage>
</organism>
<protein>
    <submittedName>
        <fullName evidence="4">Uncharacterized protein</fullName>
    </submittedName>
</protein>
<proteinExistence type="predicted"/>
<dbReference type="PANTHER" id="PTHR14430:SF0">
    <property type="entry name" value="SEC2P DOMAIN-CONTAINING PROTEIN"/>
    <property type="match status" value="1"/>
</dbReference>
<feature type="region of interest" description="Disordered" evidence="3">
    <location>
        <begin position="586"/>
        <end position="605"/>
    </location>
</feature>
<accession>A0A1R1PUD5</accession>
<feature type="compositionally biased region" description="Basic and acidic residues" evidence="3">
    <location>
        <begin position="156"/>
        <end position="169"/>
    </location>
</feature>
<dbReference type="GO" id="GO:0051286">
    <property type="term" value="C:cell tip"/>
    <property type="evidence" value="ECO:0007669"/>
    <property type="project" value="TreeGrafter"/>
</dbReference>
<dbReference type="Gene3D" id="6.10.140.910">
    <property type="match status" value="1"/>
</dbReference>
<gene>
    <name evidence="4" type="ORF">AX774_g1872</name>
</gene>
<feature type="region of interest" description="Disordered" evidence="3">
    <location>
        <begin position="156"/>
        <end position="179"/>
    </location>
</feature>
<dbReference type="GO" id="GO:0070319">
    <property type="term" value="C:Golgi to plasma membrane transport vesicle"/>
    <property type="evidence" value="ECO:0007669"/>
    <property type="project" value="TreeGrafter"/>
</dbReference>
<dbReference type="AlphaFoldDB" id="A0A1R1PUD5"/>
<comment type="caution">
    <text evidence="4">The sequence shown here is derived from an EMBL/GenBank/DDBJ whole genome shotgun (WGS) entry which is preliminary data.</text>
</comment>
<evidence type="ECO:0000256" key="1">
    <source>
        <dbReference type="ARBA" id="ARBA00023054"/>
    </source>
</evidence>
<evidence type="ECO:0000256" key="3">
    <source>
        <dbReference type="SAM" id="MobiDB-lite"/>
    </source>
</evidence>
<evidence type="ECO:0000313" key="4">
    <source>
        <dbReference type="EMBL" id="OMH84590.1"/>
    </source>
</evidence>
<keyword evidence="1 2" id="KW-0175">Coiled coil</keyword>
<dbReference type="Proteomes" id="UP000188320">
    <property type="component" value="Unassembled WGS sequence"/>
</dbReference>
<evidence type="ECO:0000313" key="5">
    <source>
        <dbReference type="Proteomes" id="UP000188320"/>
    </source>
</evidence>